<evidence type="ECO:0000313" key="1">
    <source>
        <dbReference type="EMBL" id="GAA0646094.1"/>
    </source>
</evidence>
<organism evidence="1 2">
    <name type="scientific">Salarchaeum japonicum</name>
    <dbReference type="NCBI Taxonomy" id="555573"/>
    <lineage>
        <taxon>Archaea</taxon>
        <taxon>Methanobacteriati</taxon>
        <taxon>Methanobacteriota</taxon>
        <taxon>Stenosarchaea group</taxon>
        <taxon>Halobacteria</taxon>
        <taxon>Halobacteriales</taxon>
        <taxon>Halobacteriaceae</taxon>
    </lineage>
</organism>
<gene>
    <name evidence="1" type="ORF">GCM10009019_05500</name>
</gene>
<sequence length="88" mass="9720">MQSGLRRDVCITIAGLDDPTVSGVKRALEKQYESRVRPKTFHGAIDGLESQGLVERSADGAHERVSLTETGKSALREQFEWMTDTLAD</sequence>
<dbReference type="Gene3D" id="1.10.10.10">
    <property type="entry name" value="Winged helix-like DNA-binding domain superfamily/Winged helix DNA-binding domain"/>
    <property type="match status" value="1"/>
</dbReference>
<name>A0AAV3SYL9_9EURY</name>
<comment type="caution">
    <text evidence="1">The sequence shown here is derived from an EMBL/GenBank/DDBJ whole genome shotgun (WGS) entry which is preliminary data.</text>
</comment>
<accession>A0AAV3SYL9</accession>
<reference evidence="1 2" key="1">
    <citation type="journal article" date="2019" name="Int. J. Syst. Evol. Microbiol.">
        <title>The Global Catalogue of Microorganisms (GCM) 10K type strain sequencing project: providing services to taxonomists for standard genome sequencing and annotation.</title>
        <authorList>
            <consortium name="The Broad Institute Genomics Platform"/>
            <consortium name="The Broad Institute Genome Sequencing Center for Infectious Disease"/>
            <person name="Wu L."/>
            <person name="Ma J."/>
        </authorList>
    </citation>
    <scope>NUCLEOTIDE SEQUENCE [LARGE SCALE GENOMIC DNA]</scope>
    <source>
        <strain evidence="1 2">JCM 16327</strain>
    </source>
</reference>
<dbReference type="EMBL" id="BAAADU010000002">
    <property type="protein sequence ID" value="GAA0646094.1"/>
    <property type="molecule type" value="Genomic_DNA"/>
</dbReference>
<dbReference type="AlphaFoldDB" id="A0AAV3SYL9"/>
<proteinExistence type="predicted"/>
<dbReference type="SUPFAM" id="SSF46785">
    <property type="entry name" value="Winged helix' DNA-binding domain"/>
    <property type="match status" value="1"/>
</dbReference>
<evidence type="ECO:0000313" key="2">
    <source>
        <dbReference type="Proteomes" id="UP001500194"/>
    </source>
</evidence>
<keyword evidence="2" id="KW-1185">Reference proteome</keyword>
<dbReference type="InterPro" id="IPR036390">
    <property type="entry name" value="WH_DNA-bd_sf"/>
</dbReference>
<protein>
    <submittedName>
        <fullName evidence="1">PadR family transcriptional regulator</fullName>
    </submittedName>
</protein>
<dbReference type="InterPro" id="IPR036388">
    <property type="entry name" value="WH-like_DNA-bd_sf"/>
</dbReference>
<dbReference type="Proteomes" id="UP001500194">
    <property type="component" value="Unassembled WGS sequence"/>
</dbReference>